<dbReference type="Gene3D" id="2.60.40.10">
    <property type="entry name" value="Immunoglobulins"/>
    <property type="match status" value="1"/>
</dbReference>
<evidence type="ECO:0000259" key="13">
    <source>
        <dbReference type="PROSITE" id="PS50835"/>
    </source>
</evidence>
<dbReference type="GO" id="GO:0009897">
    <property type="term" value="C:external side of plasma membrane"/>
    <property type="evidence" value="ECO:0007669"/>
    <property type="project" value="TreeGrafter"/>
</dbReference>
<dbReference type="InterPro" id="IPR051713">
    <property type="entry name" value="T-cell_Activation_Regulation"/>
</dbReference>
<keyword evidence="10" id="KW-0393">Immunoglobulin domain</keyword>
<comment type="subcellular location">
    <subcellularLocation>
        <location evidence="1">Cell membrane</location>
        <topology evidence="1">Single-pass type I membrane protein</topology>
    </subcellularLocation>
</comment>
<sequence length="215" mass="23965">MAMFITWTTGVLLSVVSFSSLGDGCVLGIVGDSAILPCIYNETDDLTTMNISIEWRKGNEVVHRTVLGEGTEVTQSMTYENRTQLFTDVVQKGDFSLLISDINVRDAQSYDCYVSRQGGQSSTPLCRVCLSTADGVQTSPVVGRASQAMWMFSTFLCVTVGILVAIALGYQIKEDYSRKRARHQHQEMEDYESSTDDERQEIIMERLDILTETNV</sequence>
<evidence type="ECO:0000313" key="15">
    <source>
        <dbReference type="Proteomes" id="UP000829720"/>
    </source>
</evidence>
<evidence type="ECO:0000256" key="8">
    <source>
        <dbReference type="ARBA" id="ARBA00023170"/>
    </source>
</evidence>
<accession>A0A8T3DT83</accession>
<dbReference type="PANTHER" id="PTHR25466">
    <property type="entry name" value="T-LYMPHOCYTE ACTIVATION ANTIGEN"/>
    <property type="match status" value="1"/>
</dbReference>
<dbReference type="SUPFAM" id="SSF48726">
    <property type="entry name" value="Immunoglobulin"/>
    <property type="match status" value="1"/>
</dbReference>
<evidence type="ECO:0000256" key="3">
    <source>
        <dbReference type="ARBA" id="ARBA00022692"/>
    </source>
</evidence>
<feature type="chain" id="PRO_5035847380" description="Ig-like domain-containing protein" evidence="12">
    <location>
        <begin position="25"/>
        <end position="215"/>
    </location>
</feature>
<feature type="transmembrane region" description="Helical" evidence="11">
    <location>
        <begin position="148"/>
        <end position="170"/>
    </location>
</feature>
<evidence type="ECO:0000256" key="9">
    <source>
        <dbReference type="ARBA" id="ARBA00023180"/>
    </source>
</evidence>
<keyword evidence="8" id="KW-0675">Receptor</keyword>
<dbReference type="AlphaFoldDB" id="A0A8T3DT83"/>
<evidence type="ECO:0000256" key="5">
    <source>
        <dbReference type="ARBA" id="ARBA00022989"/>
    </source>
</evidence>
<dbReference type="PROSITE" id="PS50835">
    <property type="entry name" value="IG_LIKE"/>
    <property type="match status" value="1"/>
</dbReference>
<dbReference type="InterPro" id="IPR036179">
    <property type="entry name" value="Ig-like_dom_sf"/>
</dbReference>
<evidence type="ECO:0000256" key="2">
    <source>
        <dbReference type="ARBA" id="ARBA00022475"/>
    </source>
</evidence>
<dbReference type="GO" id="GO:0007166">
    <property type="term" value="P:cell surface receptor signaling pathway"/>
    <property type="evidence" value="ECO:0007669"/>
    <property type="project" value="TreeGrafter"/>
</dbReference>
<feature type="signal peptide" evidence="12">
    <location>
        <begin position="1"/>
        <end position="24"/>
    </location>
</feature>
<gene>
    <name evidence="14" type="ORF">AGOR_G00062840</name>
</gene>
<comment type="caution">
    <text evidence="14">The sequence shown here is derived from an EMBL/GenBank/DDBJ whole genome shotgun (WGS) entry which is preliminary data.</text>
</comment>
<evidence type="ECO:0000256" key="6">
    <source>
        <dbReference type="ARBA" id="ARBA00023136"/>
    </source>
</evidence>
<dbReference type="OrthoDB" id="5857426at2759"/>
<evidence type="ECO:0000256" key="1">
    <source>
        <dbReference type="ARBA" id="ARBA00004251"/>
    </source>
</evidence>
<dbReference type="GO" id="GO:0006955">
    <property type="term" value="P:immune response"/>
    <property type="evidence" value="ECO:0007669"/>
    <property type="project" value="TreeGrafter"/>
</dbReference>
<keyword evidence="5 11" id="KW-1133">Transmembrane helix</keyword>
<dbReference type="GO" id="GO:0071222">
    <property type="term" value="P:cellular response to lipopolysaccharide"/>
    <property type="evidence" value="ECO:0007669"/>
    <property type="project" value="TreeGrafter"/>
</dbReference>
<evidence type="ECO:0000256" key="11">
    <source>
        <dbReference type="SAM" id="Phobius"/>
    </source>
</evidence>
<name>A0A8T3DT83_9TELE</name>
<protein>
    <recommendedName>
        <fullName evidence="13">Ig-like domain-containing protein</fullName>
    </recommendedName>
</protein>
<dbReference type="Proteomes" id="UP000829720">
    <property type="component" value="Unassembled WGS sequence"/>
</dbReference>
<dbReference type="EMBL" id="JAERUA010000005">
    <property type="protein sequence ID" value="KAI1899540.1"/>
    <property type="molecule type" value="Genomic_DNA"/>
</dbReference>
<keyword evidence="4 12" id="KW-0732">Signal</keyword>
<dbReference type="GO" id="GO:0042130">
    <property type="term" value="P:negative regulation of T cell proliferation"/>
    <property type="evidence" value="ECO:0007669"/>
    <property type="project" value="TreeGrafter"/>
</dbReference>
<evidence type="ECO:0000256" key="12">
    <source>
        <dbReference type="SAM" id="SignalP"/>
    </source>
</evidence>
<dbReference type="PANTHER" id="PTHR25466:SF14">
    <property type="entry name" value="BUTYROPHILIN SUBFAMILY 2 MEMBER A2-LIKE-RELATED"/>
    <property type="match status" value="1"/>
</dbReference>
<proteinExistence type="predicted"/>
<keyword evidence="9" id="KW-0325">Glycoprotein</keyword>
<dbReference type="InterPro" id="IPR013106">
    <property type="entry name" value="Ig_V-set"/>
</dbReference>
<keyword evidence="2" id="KW-1003">Cell membrane</keyword>
<evidence type="ECO:0000256" key="4">
    <source>
        <dbReference type="ARBA" id="ARBA00022729"/>
    </source>
</evidence>
<dbReference type="GO" id="GO:0031295">
    <property type="term" value="P:T cell costimulation"/>
    <property type="evidence" value="ECO:0007669"/>
    <property type="project" value="TreeGrafter"/>
</dbReference>
<keyword evidence="15" id="KW-1185">Reference proteome</keyword>
<organism evidence="14 15">
    <name type="scientific">Albula goreensis</name>
    <dbReference type="NCBI Taxonomy" id="1534307"/>
    <lineage>
        <taxon>Eukaryota</taxon>
        <taxon>Metazoa</taxon>
        <taxon>Chordata</taxon>
        <taxon>Craniata</taxon>
        <taxon>Vertebrata</taxon>
        <taxon>Euteleostomi</taxon>
        <taxon>Actinopterygii</taxon>
        <taxon>Neopterygii</taxon>
        <taxon>Teleostei</taxon>
        <taxon>Albuliformes</taxon>
        <taxon>Albulidae</taxon>
        <taxon>Albula</taxon>
    </lineage>
</organism>
<keyword evidence="6 11" id="KW-0472">Membrane</keyword>
<dbReference type="GO" id="GO:0042102">
    <property type="term" value="P:positive regulation of T cell proliferation"/>
    <property type="evidence" value="ECO:0007669"/>
    <property type="project" value="TreeGrafter"/>
</dbReference>
<evidence type="ECO:0000256" key="7">
    <source>
        <dbReference type="ARBA" id="ARBA00023157"/>
    </source>
</evidence>
<reference evidence="14" key="1">
    <citation type="submission" date="2021-01" db="EMBL/GenBank/DDBJ databases">
        <authorList>
            <person name="Zahm M."/>
            <person name="Roques C."/>
            <person name="Cabau C."/>
            <person name="Klopp C."/>
            <person name="Donnadieu C."/>
            <person name="Jouanno E."/>
            <person name="Lampietro C."/>
            <person name="Louis A."/>
            <person name="Herpin A."/>
            <person name="Echchiki A."/>
            <person name="Berthelot C."/>
            <person name="Parey E."/>
            <person name="Roest-Crollius H."/>
            <person name="Braasch I."/>
            <person name="Postlethwait J."/>
            <person name="Bobe J."/>
            <person name="Montfort J."/>
            <person name="Bouchez O."/>
            <person name="Begum T."/>
            <person name="Mejri S."/>
            <person name="Adams A."/>
            <person name="Chen W.-J."/>
            <person name="Guiguen Y."/>
        </authorList>
    </citation>
    <scope>NUCLEOTIDE SEQUENCE</scope>
    <source>
        <tissue evidence="14">Blood</tissue>
    </source>
</reference>
<dbReference type="Pfam" id="PF07686">
    <property type="entry name" value="V-set"/>
    <property type="match status" value="1"/>
</dbReference>
<evidence type="ECO:0000313" key="14">
    <source>
        <dbReference type="EMBL" id="KAI1899540.1"/>
    </source>
</evidence>
<evidence type="ECO:0000256" key="10">
    <source>
        <dbReference type="ARBA" id="ARBA00023319"/>
    </source>
</evidence>
<keyword evidence="3 11" id="KW-0812">Transmembrane</keyword>
<feature type="domain" description="Ig-like" evidence="13">
    <location>
        <begin position="31"/>
        <end position="126"/>
    </location>
</feature>
<keyword evidence="7" id="KW-1015">Disulfide bond</keyword>
<dbReference type="InterPro" id="IPR013783">
    <property type="entry name" value="Ig-like_fold"/>
</dbReference>
<dbReference type="InterPro" id="IPR007110">
    <property type="entry name" value="Ig-like_dom"/>
</dbReference>